<gene>
    <name evidence="2" type="ORF">WN67_23905</name>
</gene>
<organism evidence="2 3">
    <name type="scientific">Mycolicibacterium obuense</name>
    <dbReference type="NCBI Taxonomy" id="1807"/>
    <lineage>
        <taxon>Bacteria</taxon>
        <taxon>Bacillati</taxon>
        <taxon>Actinomycetota</taxon>
        <taxon>Actinomycetes</taxon>
        <taxon>Mycobacteriales</taxon>
        <taxon>Mycobacteriaceae</taxon>
        <taxon>Mycolicibacterium</taxon>
    </lineage>
</organism>
<evidence type="ECO:0000313" key="2">
    <source>
        <dbReference type="EMBL" id="KKE99448.1"/>
    </source>
</evidence>
<evidence type="ECO:0000259" key="1">
    <source>
        <dbReference type="Pfam" id="PF04480"/>
    </source>
</evidence>
<feature type="domain" description="DUF559" evidence="1">
    <location>
        <begin position="206"/>
        <end position="268"/>
    </location>
</feature>
<dbReference type="InterPro" id="IPR007569">
    <property type="entry name" value="DUF559"/>
</dbReference>
<dbReference type="Gene3D" id="3.40.960.10">
    <property type="entry name" value="VSR Endonuclease"/>
    <property type="match status" value="1"/>
</dbReference>
<dbReference type="STRING" id="1807.MOBUDSM44075_02683"/>
<dbReference type="Proteomes" id="UP000034150">
    <property type="component" value="Unassembled WGS sequence"/>
</dbReference>
<dbReference type="Pfam" id="PF04480">
    <property type="entry name" value="DUF559"/>
    <property type="match status" value="1"/>
</dbReference>
<dbReference type="AlphaFoldDB" id="A0A0M2JX15"/>
<sequence>MEPFIGSVAVRDGHLTRRGLARHHRQVFRDVYLARDVELTARIKAHAAWLATGAVLAGPSAAAVFGTKWLDPNAPAEIVRADRHAADGMLAHSWALAAGETCLVAGVDATTPARTAFDLGRTRPLDEAIPLIDALMNATRVSAAEIAAVAAAHSGVRGVRRIPGLLKLVDGGAESPQETRVRLILVRGGLPRPETQIAFKDLRIRVDMGWRTWKVAVEYDGVQHWSDRRQRTWDIDRLALMDEAGWVVVRVSSDMLRRPDVIVERVRAKLLERGACAQLLGGSRA</sequence>
<dbReference type="EMBL" id="LAUZ02000101">
    <property type="protein sequence ID" value="KKE99448.1"/>
    <property type="molecule type" value="Genomic_DNA"/>
</dbReference>
<accession>A0A0M2JX15</accession>
<dbReference type="SUPFAM" id="SSF52980">
    <property type="entry name" value="Restriction endonuclease-like"/>
    <property type="match status" value="1"/>
</dbReference>
<protein>
    <recommendedName>
        <fullName evidence="1">DUF559 domain-containing protein</fullName>
    </recommendedName>
</protein>
<keyword evidence="3" id="KW-1185">Reference proteome</keyword>
<comment type="caution">
    <text evidence="2">The sequence shown here is derived from an EMBL/GenBank/DDBJ whole genome shotgun (WGS) entry which is preliminary data.</text>
</comment>
<reference evidence="2 3" key="1">
    <citation type="journal article" date="2015" name="Genome Announc.">
        <title>Draft Genome Sequence of Mycobacterium obuense Strain UC1, Isolated from Patient Sputum.</title>
        <authorList>
            <person name="Greninger A.L."/>
            <person name="Cunningham G."/>
            <person name="Hsu E.D."/>
            <person name="Yu J.M."/>
            <person name="Chiu C.Y."/>
            <person name="Miller S."/>
        </authorList>
    </citation>
    <scope>NUCLEOTIDE SEQUENCE [LARGE SCALE GENOMIC DNA]</scope>
    <source>
        <strain evidence="2 3">UC1</strain>
    </source>
</reference>
<dbReference type="RefSeq" id="WP_046365556.1">
    <property type="nucleotide sequence ID" value="NZ_CALTXN010000006.1"/>
</dbReference>
<dbReference type="OrthoDB" id="3173471at2"/>
<evidence type="ECO:0000313" key="3">
    <source>
        <dbReference type="Proteomes" id="UP000034150"/>
    </source>
</evidence>
<proteinExistence type="predicted"/>
<dbReference type="PATRIC" id="fig|1807.13.peg.5385"/>
<dbReference type="InterPro" id="IPR011335">
    <property type="entry name" value="Restrct_endonuc-II-like"/>
</dbReference>
<name>A0A0M2JX15_9MYCO</name>